<dbReference type="Proteomes" id="UP001559623">
    <property type="component" value="Unassembled WGS sequence"/>
</dbReference>
<evidence type="ECO:0000256" key="1">
    <source>
        <dbReference type="ARBA" id="ARBA00008172"/>
    </source>
</evidence>
<keyword evidence="5" id="KW-0378">Hydrolase</keyword>
<evidence type="ECO:0000256" key="5">
    <source>
        <dbReference type="ARBA" id="ARBA00022801"/>
    </source>
</evidence>
<gene>
    <name evidence="8" type="ORF">QCO44_09135</name>
</gene>
<comment type="similarity">
    <text evidence="1">Belongs to the YoeB family.</text>
</comment>
<keyword evidence="3" id="KW-0540">Nuclease</keyword>
<dbReference type="InterPro" id="IPR009614">
    <property type="entry name" value="YoeB_toxin"/>
</dbReference>
<keyword evidence="2" id="KW-1277">Toxin-antitoxin system</keyword>
<keyword evidence="4" id="KW-0255">Endonuclease</keyword>
<evidence type="ECO:0000256" key="7">
    <source>
        <dbReference type="ARBA" id="ARBA00050056"/>
    </source>
</evidence>
<dbReference type="SUPFAM" id="SSF143011">
    <property type="entry name" value="RelE-like"/>
    <property type="match status" value="1"/>
</dbReference>
<evidence type="ECO:0000256" key="2">
    <source>
        <dbReference type="ARBA" id="ARBA00022649"/>
    </source>
</evidence>
<organism evidence="8 9">
    <name type="scientific">Selenomonas sputigena</name>
    <dbReference type="NCBI Taxonomy" id="69823"/>
    <lineage>
        <taxon>Bacteria</taxon>
        <taxon>Bacillati</taxon>
        <taxon>Bacillota</taxon>
        <taxon>Negativicutes</taxon>
        <taxon>Selenomonadales</taxon>
        <taxon>Selenomonadaceae</taxon>
        <taxon>Selenomonas</taxon>
    </lineage>
</organism>
<evidence type="ECO:0000256" key="3">
    <source>
        <dbReference type="ARBA" id="ARBA00022722"/>
    </source>
</evidence>
<evidence type="ECO:0000256" key="6">
    <source>
        <dbReference type="ARBA" id="ARBA00030388"/>
    </source>
</evidence>
<proteinExistence type="inferred from homology"/>
<dbReference type="PANTHER" id="PTHR38039">
    <property type="entry name" value="TOXIN YOEB"/>
    <property type="match status" value="1"/>
</dbReference>
<accession>A0ABV3X8H7</accession>
<dbReference type="Pfam" id="PF06769">
    <property type="entry name" value="YoeB_toxin"/>
    <property type="match status" value="1"/>
</dbReference>
<keyword evidence="9" id="KW-1185">Reference proteome</keyword>
<comment type="caution">
    <text evidence="8">The sequence shown here is derived from an EMBL/GenBank/DDBJ whole genome shotgun (WGS) entry which is preliminary data.</text>
</comment>
<protein>
    <recommendedName>
        <fullName evidence="7">Endoribonuclease YoeB</fullName>
    </recommendedName>
    <alternativeName>
        <fullName evidence="6">Putative mRNA interferase YoeB</fullName>
    </alternativeName>
</protein>
<dbReference type="Gene3D" id="3.30.2310.20">
    <property type="entry name" value="RelE-like"/>
    <property type="match status" value="1"/>
</dbReference>
<evidence type="ECO:0000313" key="9">
    <source>
        <dbReference type="Proteomes" id="UP001559623"/>
    </source>
</evidence>
<dbReference type="EMBL" id="JARVLH010000006">
    <property type="protein sequence ID" value="MEX5285793.1"/>
    <property type="molecule type" value="Genomic_DNA"/>
</dbReference>
<sequence length="93" mass="11231">MQKWRNCFTNRIFSRTAWSDFMEWVKEDRKIARKVDALLNDIERNGHEGIGKPEALRHDFAGYWSRRITEKDRLIYRFDDNNIYIAACKGPYD</sequence>
<dbReference type="RefSeq" id="WP_368847520.1">
    <property type="nucleotide sequence ID" value="NZ_CP194411.1"/>
</dbReference>
<evidence type="ECO:0000313" key="8">
    <source>
        <dbReference type="EMBL" id="MEX5285793.1"/>
    </source>
</evidence>
<evidence type="ECO:0000256" key="4">
    <source>
        <dbReference type="ARBA" id="ARBA00022759"/>
    </source>
</evidence>
<dbReference type="PANTHER" id="PTHR38039:SF1">
    <property type="entry name" value="TOXIN YOEB"/>
    <property type="match status" value="1"/>
</dbReference>
<dbReference type="InterPro" id="IPR035093">
    <property type="entry name" value="RelE/ParE_toxin_dom_sf"/>
</dbReference>
<reference evidence="8 9" key="1">
    <citation type="submission" date="2023-04" db="EMBL/GenBank/DDBJ databases">
        <title>Genome Sequence of Selenomonas sputigena ATCC 33150.</title>
        <authorList>
            <person name="Miller D.P."/>
            <person name="Anvari S."/>
            <person name="Polson S.W."/>
            <person name="Macdonald M."/>
            <person name="Mcdowell J.V."/>
        </authorList>
    </citation>
    <scope>NUCLEOTIDE SEQUENCE [LARGE SCALE GENOMIC DNA]</scope>
    <source>
        <strain evidence="8 9">ATCC 33150</strain>
    </source>
</reference>
<dbReference type="NCBIfam" id="TIGR02116">
    <property type="entry name" value="toxin_Txe_YoeB"/>
    <property type="match status" value="1"/>
</dbReference>
<name>A0ABV3X8H7_9FIRM</name>